<keyword evidence="3" id="KW-0489">Methyltransferase</keyword>
<evidence type="ECO:0000313" key="3">
    <source>
        <dbReference type="EMBL" id="MDF2094856.1"/>
    </source>
</evidence>
<keyword evidence="1" id="KW-0808">Transferase</keyword>
<accession>A0ABT5YJ71</accession>
<dbReference type="PANTHER" id="PTHR44068">
    <property type="entry name" value="ZGC:194242"/>
    <property type="match status" value="1"/>
</dbReference>
<sequence>MLSRAYKSFLGAINRGNLPSGLQKRVWRWWYQGLAVGWRDRQWTFMNYGWLPPEDVPPFPLEPADEPDRCFIGLYHLLASSLDLEGKRVLEVGSGRGGGSSYLARYHRPDEVIGIDFSAATVRLARRLNREVPGLNFQQGDAEKLPFADGSFDAVVNVESSHCYGDVPAFLREVERVLRPGGRFGWVDIRGKGMMPATREAFANSRLDPLVEKDITPDVLRALDAMHERKSKLIDSLRLGRAVARQFSATKDSALYASLKAGKVCYLCKVLEKPGAGIGAGASLT</sequence>
<keyword evidence="4" id="KW-1185">Reference proteome</keyword>
<dbReference type="GO" id="GO:0008168">
    <property type="term" value="F:methyltransferase activity"/>
    <property type="evidence" value="ECO:0007669"/>
    <property type="project" value="UniProtKB-KW"/>
</dbReference>
<dbReference type="RefSeq" id="WP_275819714.1">
    <property type="nucleotide sequence ID" value="NZ_JARHUD010000001.1"/>
</dbReference>
<protein>
    <submittedName>
        <fullName evidence="3">Class I SAM-dependent methyltransferase</fullName>
    </submittedName>
</protein>
<evidence type="ECO:0000259" key="2">
    <source>
        <dbReference type="Pfam" id="PF08241"/>
    </source>
</evidence>
<dbReference type="PANTHER" id="PTHR44068:SF1">
    <property type="entry name" value="HYPOTHETICAL LOC100005854"/>
    <property type="match status" value="1"/>
</dbReference>
<dbReference type="Proteomes" id="UP001215503">
    <property type="component" value="Unassembled WGS sequence"/>
</dbReference>
<reference evidence="3 4" key="1">
    <citation type="submission" date="2023-03" db="EMBL/GenBank/DDBJ databases">
        <title>Fodinicurvata sp. CAU 1616 isolated from sea sendiment.</title>
        <authorList>
            <person name="Kim W."/>
        </authorList>
    </citation>
    <scope>NUCLEOTIDE SEQUENCE [LARGE SCALE GENOMIC DNA]</scope>
    <source>
        <strain evidence="3 4">CAU 1616</strain>
    </source>
</reference>
<dbReference type="InterPro" id="IPR050447">
    <property type="entry name" value="Erg6_SMT_methyltransf"/>
</dbReference>
<dbReference type="EMBL" id="JARHUD010000001">
    <property type="protein sequence ID" value="MDF2094856.1"/>
    <property type="molecule type" value="Genomic_DNA"/>
</dbReference>
<proteinExistence type="predicted"/>
<dbReference type="GO" id="GO:0032259">
    <property type="term" value="P:methylation"/>
    <property type="evidence" value="ECO:0007669"/>
    <property type="project" value="UniProtKB-KW"/>
</dbReference>
<comment type="caution">
    <text evidence="3">The sequence shown here is derived from an EMBL/GenBank/DDBJ whole genome shotgun (WGS) entry which is preliminary data.</text>
</comment>
<dbReference type="Gene3D" id="3.40.50.150">
    <property type="entry name" value="Vaccinia Virus protein VP39"/>
    <property type="match status" value="1"/>
</dbReference>
<gene>
    <name evidence="3" type="ORF">P2G67_02560</name>
</gene>
<name>A0ABT5YJ71_9PROT</name>
<organism evidence="3 4">
    <name type="scientific">Aquibaculum arenosum</name>
    <dbReference type="NCBI Taxonomy" id="3032591"/>
    <lineage>
        <taxon>Bacteria</taxon>
        <taxon>Pseudomonadati</taxon>
        <taxon>Pseudomonadota</taxon>
        <taxon>Alphaproteobacteria</taxon>
        <taxon>Rhodospirillales</taxon>
        <taxon>Rhodovibrionaceae</taxon>
        <taxon>Aquibaculum</taxon>
    </lineage>
</organism>
<dbReference type="CDD" id="cd02440">
    <property type="entry name" value="AdoMet_MTases"/>
    <property type="match status" value="1"/>
</dbReference>
<dbReference type="InterPro" id="IPR029063">
    <property type="entry name" value="SAM-dependent_MTases_sf"/>
</dbReference>
<feature type="domain" description="Methyltransferase type 11" evidence="2">
    <location>
        <begin position="90"/>
        <end position="184"/>
    </location>
</feature>
<evidence type="ECO:0000256" key="1">
    <source>
        <dbReference type="ARBA" id="ARBA00022679"/>
    </source>
</evidence>
<dbReference type="Pfam" id="PF08241">
    <property type="entry name" value="Methyltransf_11"/>
    <property type="match status" value="1"/>
</dbReference>
<dbReference type="SUPFAM" id="SSF53335">
    <property type="entry name" value="S-adenosyl-L-methionine-dependent methyltransferases"/>
    <property type="match status" value="1"/>
</dbReference>
<evidence type="ECO:0000313" key="4">
    <source>
        <dbReference type="Proteomes" id="UP001215503"/>
    </source>
</evidence>
<dbReference type="InterPro" id="IPR013216">
    <property type="entry name" value="Methyltransf_11"/>
</dbReference>